<accession>A0ABS8WIW1</accession>
<gene>
    <name evidence="1" type="ORF">HAX54_044789</name>
</gene>
<evidence type="ECO:0000313" key="2">
    <source>
        <dbReference type="Proteomes" id="UP000823775"/>
    </source>
</evidence>
<organism evidence="1 2">
    <name type="scientific">Datura stramonium</name>
    <name type="common">Jimsonweed</name>
    <name type="synonym">Common thornapple</name>
    <dbReference type="NCBI Taxonomy" id="4076"/>
    <lineage>
        <taxon>Eukaryota</taxon>
        <taxon>Viridiplantae</taxon>
        <taxon>Streptophyta</taxon>
        <taxon>Embryophyta</taxon>
        <taxon>Tracheophyta</taxon>
        <taxon>Spermatophyta</taxon>
        <taxon>Magnoliopsida</taxon>
        <taxon>eudicotyledons</taxon>
        <taxon>Gunneridae</taxon>
        <taxon>Pentapetalae</taxon>
        <taxon>asterids</taxon>
        <taxon>lamiids</taxon>
        <taxon>Solanales</taxon>
        <taxon>Solanaceae</taxon>
        <taxon>Solanoideae</taxon>
        <taxon>Datureae</taxon>
        <taxon>Datura</taxon>
    </lineage>
</organism>
<proteinExistence type="predicted"/>
<dbReference type="EMBL" id="JACEIK010006874">
    <property type="protein sequence ID" value="MCE3049412.1"/>
    <property type="molecule type" value="Genomic_DNA"/>
</dbReference>
<comment type="caution">
    <text evidence="1">The sequence shown here is derived from an EMBL/GenBank/DDBJ whole genome shotgun (WGS) entry which is preliminary data.</text>
</comment>
<keyword evidence="2" id="KW-1185">Reference proteome</keyword>
<dbReference type="Proteomes" id="UP000823775">
    <property type="component" value="Unassembled WGS sequence"/>
</dbReference>
<evidence type="ECO:0000313" key="1">
    <source>
        <dbReference type="EMBL" id="MCE3049412.1"/>
    </source>
</evidence>
<name>A0ABS8WIW1_DATST</name>
<sequence length="137" mass="16119">MRTSTGFMDKEFPFTYLGCSRYVVRKKNEFFDNMIGLEEKGMQIADVSQYQLQRIYIMSSSKEKLHNIYRLPWNTTWDRPPPRKDKSSPHPFMLVETPMEFTEDSSEHCETFFLDVLPNLENPAFDLIIAPPVEAEN</sequence>
<protein>
    <submittedName>
        <fullName evidence="1">Uncharacterized protein</fullName>
    </submittedName>
</protein>
<reference evidence="1 2" key="1">
    <citation type="journal article" date="2021" name="BMC Genomics">
        <title>Datura genome reveals duplications of psychoactive alkaloid biosynthetic genes and high mutation rate following tissue culture.</title>
        <authorList>
            <person name="Rajewski A."/>
            <person name="Carter-House D."/>
            <person name="Stajich J."/>
            <person name="Litt A."/>
        </authorList>
    </citation>
    <scope>NUCLEOTIDE SEQUENCE [LARGE SCALE GENOMIC DNA]</scope>
    <source>
        <strain evidence="1">AR-01</strain>
    </source>
</reference>